<gene>
    <name evidence="1" type="ORF">K3G42_031023</name>
</gene>
<sequence>MGYEENSGLLYKAVDLEQTLKISKDSSSLLAILQKTVLHPLCLKYPPSVNYRRHFLSELIKQHECTAAEPLDELYETLGDVLNSEASAHCYKSFILPSGDAVTVRENVAIISQGTTGLVTWDAGLYLAEWALEHPFVFTNRRILELGSGTGLTGIAICRTCHPKAYIFSDYHQRVLEELSENIRLNGFFLQCECYSLGRAKCRCHEAELAELHGPCVTVAELDWNLGTKEQLAEFRAEVVVAADVIYDPNVTKSLVAILQRLLTCTDAENLPEIYIASTCRNPDTYCHFQRTLEDVGIRWEVVPGPQKNFFPYNRSTKITIMKFLL</sequence>
<protein>
    <submittedName>
        <fullName evidence="1">Uncharacterized protein</fullName>
    </submittedName>
</protein>
<organism evidence="1 2">
    <name type="scientific">Sphaerodactylus townsendi</name>
    <dbReference type="NCBI Taxonomy" id="933632"/>
    <lineage>
        <taxon>Eukaryota</taxon>
        <taxon>Metazoa</taxon>
        <taxon>Chordata</taxon>
        <taxon>Craniata</taxon>
        <taxon>Vertebrata</taxon>
        <taxon>Euteleostomi</taxon>
        <taxon>Lepidosauria</taxon>
        <taxon>Squamata</taxon>
        <taxon>Bifurcata</taxon>
        <taxon>Gekkota</taxon>
        <taxon>Sphaerodactylidae</taxon>
        <taxon>Sphaerodactylus</taxon>
    </lineage>
</organism>
<comment type="caution">
    <text evidence="1">The sequence shown here is derived from an EMBL/GenBank/DDBJ whole genome shotgun (WGS) entry which is preliminary data.</text>
</comment>
<evidence type="ECO:0000313" key="2">
    <source>
        <dbReference type="Proteomes" id="UP000827872"/>
    </source>
</evidence>
<accession>A0ACB8FKC8</accession>
<proteinExistence type="predicted"/>
<evidence type="ECO:0000313" key="1">
    <source>
        <dbReference type="EMBL" id="KAH8005729.1"/>
    </source>
</evidence>
<keyword evidence="2" id="KW-1185">Reference proteome</keyword>
<dbReference type="EMBL" id="CM037617">
    <property type="protein sequence ID" value="KAH8005729.1"/>
    <property type="molecule type" value="Genomic_DNA"/>
</dbReference>
<name>A0ACB8FKC8_9SAUR</name>
<dbReference type="Proteomes" id="UP000827872">
    <property type="component" value="Linkage Group LG04"/>
</dbReference>
<reference evidence="1" key="1">
    <citation type="submission" date="2021-08" db="EMBL/GenBank/DDBJ databases">
        <title>The first chromosome-level gecko genome reveals the dynamic sex chromosomes of Neotropical dwarf geckos (Sphaerodactylidae: Sphaerodactylus).</title>
        <authorList>
            <person name="Pinto B.J."/>
            <person name="Keating S.E."/>
            <person name="Gamble T."/>
        </authorList>
    </citation>
    <scope>NUCLEOTIDE SEQUENCE</scope>
    <source>
        <strain evidence="1">TG3544</strain>
    </source>
</reference>